<evidence type="ECO:0000259" key="1">
    <source>
        <dbReference type="Pfam" id="PF13579"/>
    </source>
</evidence>
<reference evidence="2 3" key="1">
    <citation type="submission" date="2012-02" db="EMBL/GenBank/DDBJ databases">
        <title>The Genome Sequence of Bacteroides dorei CL02T12C06.</title>
        <authorList>
            <consortium name="The Broad Institute Genome Sequencing Platform"/>
            <person name="Earl A."/>
            <person name="Ward D."/>
            <person name="Feldgarden M."/>
            <person name="Gevers D."/>
            <person name="Zitomersky N.L."/>
            <person name="Coyne M.J."/>
            <person name="Comstock L.E."/>
            <person name="Young S.K."/>
            <person name="Zeng Q."/>
            <person name="Gargeya S."/>
            <person name="Fitzgerald M."/>
            <person name="Haas B."/>
            <person name="Abouelleil A."/>
            <person name="Alvarado L."/>
            <person name="Arachchi H.M."/>
            <person name="Berlin A."/>
            <person name="Chapman S.B."/>
            <person name="Gearin G."/>
            <person name="Goldberg J."/>
            <person name="Griggs A."/>
            <person name="Gujja S."/>
            <person name="Hansen M."/>
            <person name="Heiman D."/>
            <person name="Howarth C."/>
            <person name="Larimer J."/>
            <person name="Lui A."/>
            <person name="MacDonald P.J.P."/>
            <person name="McCowen C."/>
            <person name="Montmayeur A."/>
            <person name="Murphy C."/>
            <person name="Neiman D."/>
            <person name="Pearson M."/>
            <person name="Priest M."/>
            <person name="Roberts A."/>
            <person name="Saif S."/>
            <person name="Shea T."/>
            <person name="Sisk P."/>
            <person name="Stolte C."/>
            <person name="Sykes S."/>
            <person name="Wortman J."/>
            <person name="Nusbaum C."/>
            <person name="Birren B."/>
        </authorList>
    </citation>
    <scope>NUCLEOTIDE SEQUENCE [LARGE SCALE GENOMIC DNA]</scope>
    <source>
        <strain evidence="2 3">CL02T12C06</strain>
    </source>
</reference>
<sequence>MGGVSLLSFTTQTICMKPKVIRISTVPLSLHLLLQGQLKMLAETYEVLAVSSSGEELHKVAEREGVRTCAIPMERHIAPLKDLIALIRLIILFRKEKPQIVHSLTPKAGLLAMMAARICRVPIRIHTFTGLVFPSTTGWKQQLLIATDKLTCACATYLNPEGKGVRRDLERFHITSRALHLIGNGNINGIDLAYFDRTPEVMRQAEIYRRNPCFTFCFVGRLVRDKGINELVSAFVRLQQEFTNCRLCLVGDFEAELDPVTPETAEHIHKHPAIKFMGWQEDIRPFLAAADAFVFPSYREGFPNVILQAGAMGLPCIVTNINGCNEIIENGKNGIIIPPHDSEYLYRTMCGFLSSPRLVEQLASAARPQIVQKYDRRTLWEALRKVYQEQISNLTK</sequence>
<organism evidence="2 3">
    <name type="scientific">Phocaeicola dorei CL02T12C06</name>
    <dbReference type="NCBI Taxonomy" id="997876"/>
    <lineage>
        <taxon>Bacteria</taxon>
        <taxon>Pseudomonadati</taxon>
        <taxon>Bacteroidota</taxon>
        <taxon>Bacteroidia</taxon>
        <taxon>Bacteroidales</taxon>
        <taxon>Bacteroidaceae</taxon>
        <taxon>Phocaeicola</taxon>
    </lineage>
</organism>
<dbReference type="Gene3D" id="3.40.50.2000">
    <property type="entry name" value="Glycogen Phosphorylase B"/>
    <property type="match status" value="2"/>
</dbReference>
<dbReference type="GO" id="GO:0016757">
    <property type="term" value="F:glycosyltransferase activity"/>
    <property type="evidence" value="ECO:0007669"/>
    <property type="project" value="UniProtKB-ARBA"/>
</dbReference>
<dbReference type="PANTHER" id="PTHR45947:SF3">
    <property type="entry name" value="SULFOQUINOVOSYL TRANSFERASE SQD2"/>
    <property type="match status" value="1"/>
</dbReference>
<comment type="caution">
    <text evidence="2">The sequence shown here is derived from an EMBL/GenBank/DDBJ whole genome shotgun (WGS) entry which is preliminary data.</text>
</comment>
<dbReference type="SUPFAM" id="SSF53756">
    <property type="entry name" value="UDP-Glycosyltransferase/glycogen phosphorylase"/>
    <property type="match status" value="1"/>
</dbReference>
<dbReference type="EMBL" id="AGXJ01000010">
    <property type="protein sequence ID" value="EIY39847.1"/>
    <property type="molecule type" value="Genomic_DNA"/>
</dbReference>
<dbReference type="HOGENOM" id="CLU_009583_8_0_10"/>
<proteinExistence type="predicted"/>
<accession>I8WPT8</accession>
<dbReference type="InterPro" id="IPR028098">
    <property type="entry name" value="Glyco_trans_4-like_N"/>
</dbReference>
<feature type="domain" description="Glycosyltransferase subfamily 4-like N-terminal" evidence="1">
    <location>
        <begin position="42"/>
        <end position="185"/>
    </location>
</feature>
<dbReference type="Pfam" id="PF13692">
    <property type="entry name" value="Glyco_trans_1_4"/>
    <property type="match status" value="1"/>
</dbReference>
<keyword evidence="3" id="KW-1185">Reference proteome</keyword>
<dbReference type="CDD" id="cd03808">
    <property type="entry name" value="GT4_CapM-like"/>
    <property type="match status" value="1"/>
</dbReference>
<evidence type="ECO:0000313" key="3">
    <source>
        <dbReference type="Proteomes" id="UP000005974"/>
    </source>
</evidence>
<protein>
    <recommendedName>
        <fullName evidence="1">Glycosyltransferase subfamily 4-like N-terminal domain-containing protein</fullName>
    </recommendedName>
</protein>
<dbReference type="PANTHER" id="PTHR45947">
    <property type="entry name" value="SULFOQUINOVOSYL TRANSFERASE SQD2"/>
    <property type="match status" value="1"/>
</dbReference>
<dbReference type="AlphaFoldDB" id="I8WPT8"/>
<name>I8WPT8_9BACT</name>
<dbReference type="InterPro" id="IPR050194">
    <property type="entry name" value="Glycosyltransferase_grp1"/>
</dbReference>
<evidence type="ECO:0000313" key="2">
    <source>
        <dbReference type="EMBL" id="EIY39847.1"/>
    </source>
</evidence>
<dbReference type="Pfam" id="PF13579">
    <property type="entry name" value="Glyco_trans_4_4"/>
    <property type="match status" value="1"/>
</dbReference>
<dbReference type="Proteomes" id="UP000005974">
    <property type="component" value="Unassembled WGS sequence"/>
</dbReference>
<gene>
    <name evidence="2" type="ORF">HMPREF1064_00535</name>
</gene>
<dbReference type="PATRIC" id="fig|997876.3.peg.549"/>